<reference evidence="3 4" key="1">
    <citation type="submission" date="2020-08" db="EMBL/GenBank/DDBJ databases">
        <title>Sequencing the genomes of 1000 actinobacteria strains.</title>
        <authorList>
            <person name="Klenk H.-P."/>
        </authorList>
    </citation>
    <scope>NUCLEOTIDE SEQUENCE [LARGE SCALE GENOMIC DNA]</scope>
    <source>
        <strain evidence="3 4">DSM 44551</strain>
    </source>
</reference>
<organism evidence="3 4">
    <name type="scientific">Nocardiopsis composta</name>
    <dbReference type="NCBI Taxonomy" id="157465"/>
    <lineage>
        <taxon>Bacteria</taxon>
        <taxon>Bacillati</taxon>
        <taxon>Actinomycetota</taxon>
        <taxon>Actinomycetes</taxon>
        <taxon>Streptosporangiales</taxon>
        <taxon>Nocardiopsidaceae</taxon>
        <taxon>Nocardiopsis</taxon>
    </lineage>
</organism>
<comment type="caution">
    <text evidence="3">The sequence shown here is derived from an EMBL/GenBank/DDBJ whole genome shotgun (WGS) entry which is preliminary data.</text>
</comment>
<name>A0A7W8VDU1_9ACTN</name>
<sequence length="386" mass="39802">MSAGIAPPPAAPPAAPPGPGALLRRHRGTIAFIAVLVLLGILVSLGQRPERSGRLEPESAAPEGSRALVNVVRDRGGEVTVVRGTDAAVQAADAGALVVLPASHRLGRAELDRLAASPADLLLVQPTGPALEALAPGVQVAGRTDQGALEPDCALPAARAAGPADLGGETYTGAPGCYPADGGSALVGTDRPGGAVSTVIGTPAPLTNERLGREGNAALLLNLIGDRDVVWFLPDVPVEQGSEDLVDLLPPAVRLSVFPLAAALLLLAFWQGRRLGPLVAERLPVVVRAAETTEGRARLYASRRARDRSALALRTGTAERLRPRLGLAADAPPTEVADAAARRTGDDPGRLRELLYGVAGDGSDITDDTALVRLAAELDRLEERIR</sequence>
<keyword evidence="4" id="KW-1185">Reference proteome</keyword>
<evidence type="ECO:0000313" key="3">
    <source>
        <dbReference type="EMBL" id="MBB5432851.1"/>
    </source>
</evidence>
<dbReference type="RefSeq" id="WP_184392360.1">
    <property type="nucleotide sequence ID" value="NZ_BAAAJD010000110.1"/>
</dbReference>
<feature type="compositionally biased region" description="Pro residues" evidence="1">
    <location>
        <begin position="1"/>
        <end position="19"/>
    </location>
</feature>
<evidence type="ECO:0000313" key="4">
    <source>
        <dbReference type="Proteomes" id="UP000572635"/>
    </source>
</evidence>
<proteinExistence type="predicted"/>
<dbReference type="Pfam" id="PF14258">
    <property type="entry name" value="DUF4350"/>
    <property type="match status" value="1"/>
</dbReference>
<dbReference type="Proteomes" id="UP000572635">
    <property type="component" value="Unassembled WGS sequence"/>
</dbReference>
<dbReference type="EMBL" id="JACHDB010000001">
    <property type="protein sequence ID" value="MBB5432851.1"/>
    <property type="molecule type" value="Genomic_DNA"/>
</dbReference>
<evidence type="ECO:0000256" key="1">
    <source>
        <dbReference type="SAM" id="MobiDB-lite"/>
    </source>
</evidence>
<feature type="region of interest" description="Disordered" evidence="1">
    <location>
        <begin position="1"/>
        <end position="20"/>
    </location>
</feature>
<dbReference type="AlphaFoldDB" id="A0A7W8VDU1"/>
<protein>
    <recommendedName>
        <fullName evidence="2">DUF4350 domain-containing protein</fullName>
    </recommendedName>
</protein>
<gene>
    <name evidence="3" type="ORF">HDA36_002935</name>
</gene>
<evidence type="ECO:0000259" key="2">
    <source>
        <dbReference type="Pfam" id="PF14258"/>
    </source>
</evidence>
<dbReference type="InterPro" id="IPR025646">
    <property type="entry name" value="DUF4350"/>
</dbReference>
<feature type="domain" description="DUF4350" evidence="2">
    <location>
        <begin position="57"/>
        <end position="224"/>
    </location>
</feature>
<accession>A0A7W8VDU1</accession>